<keyword evidence="3" id="KW-1003">Cell membrane</keyword>
<keyword evidence="4 7" id="KW-0812">Transmembrane</keyword>
<dbReference type="GO" id="GO:0055085">
    <property type="term" value="P:transmembrane transport"/>
    <property type="evidence" value="ECO:0007669"/>
    <property type="project" value="InterPro"/>
</dbReference>
<sequence length="333" mass="37564">MTNAKNVGKASFWERNRLSGGYLLRKKVIEIVVSVCRFILLFGMCFLILQPILNKISVSFMTEQDLFNPIVTNIPEHFTTANYKMASDVMSYPKALMNSIIISLTIAVLQIAVCTLVGYGFARFKFPLKKLWFACVILVILIPPQTIVSSLYLHFRFFDILGIIKLITGEAINLRGSKLPYYLMSATCMGLKNGLYIYMIRQFFRNIPEDMEEAAYVDGCGMLRTFLRIMLPQSKPILSSCFLFAFVWQWTDGFYSKMFLGSTPLVSTSLARIVDSLGAYIQRISGIKTTISVAYSNCILSTGTLMIILPLIVIYLFAQRAFVESISATGIKM</sequence>
<dbReference type="STRING" id="1121131.SAMN02745229_03865"/>
<evidence type="ECO:0000259" key="8">
    <source>
        <dbReference type="PROSITE" id="PS50928"/>
    </source>
</evidence>
<evidence type="ECO:0000313" key="9">
    <source>
        <dbReference type="EMBL" id="SHI93783.1"/>
    </source>
</evidence>
<keyword evidence="6 7" id="KW-0472">Membrane</keyword>
<dbReference type="CDD" id="cd06261">
    <property type="entry name" value="TM_PBP2"/>
    <property type="match status" value="1"/>
</dbReference>
<dbReference type="GO" id="GO:0005886">
    <property type="term" value="C:plasma membrane"/>
    <property type="evidence" value="ECO:0007669"/>
    <property type="project" value="UniProtKB-SubCell"/>
</dbReference>
<accession>A0A1M6F7X7</accession>
<dbReference type="EMBL" id="FQXK01000048">
    <property type="protein sequence ID" value="SHI93783.1"/>
    <property type="molecule type" value="Genomic_DNA"/>
</dbReference>
<feature type="transmembrane region" description="Helical" evidence="7">
    <location>
        <begin position="31"/>
        <end position="53"/>
    </location>
</feature>
<dbReference type="InterPro" id="IPR000515">
    <property type="entry name" value="MetI-like"/>
</dbReference>
<evidence type="ECO:0000256" key="6">
    <source>
        <dbReference type="ARBA" id="ARBA00023136"/>
    </source>
</evidence>
<evidence type="ECO:0000256" key="3">
    <source>
        <dbReference type="ARBA" id="ARBA00022475"/>
    </source>
</evidence>
<evidence type="ECO:0000256" key="2">
    <source>
        <dbReference type="ARBA" id="ARBA00022448"/>
    </source>
</evidence>
<comment type="subcellular location">
    <subcellularLocation>
        <location evidence="1 7">Cell membrane</location>
        <topology evidence="1 7">Multi-pass membrane protein</topology>
    </subcellularLocation>
</comment>
<evidence type="ECO:0000256" key="5">
    <source>
        <dbReference type="ARBA" id="ARBA00022989"/>
    </source>
</evidence>
<feature type="transmembrane region" description="Helical" evidence="7">
    <location>
        <begin position="95"/>
        <end position="119"/>
    </location>
</feature>
<keyword evidence="10" id="KW-1185">Reference proteome</keyword>
<evidence type="ECO:0000313" key="10">
    <source>
        <dbReference type="Proteomes" id="UP000184278"/>
    </source>
</evidence>
<evidence type="ECO:0000256" key="4">
    <source>
        <dbReference type="ARBA" id="ARBA00022692"/>
    </source>
</evidence>
<dbReference type="AlphaFoldDB" id="A0A1M6F7X7"/>
<keyword evidence="9" id="KW-0762">Sugar transport</keyword>
<gene>
    <name evidence="9" type="ORF">SAMN02745229_03865</name>
</gene>
<dbReference type="PANTHER" id="PTHR43744">
    <property type="entry name" value="ABC TRANSPORTER PERMEASE PROTEIN MG189-RELATED-RELATED"/>
    <property type="match status" value="1"/>
</dbReference>
<evidence type="ECO:0000256" key="1">
    <source>
        <dbReference type="ARBA" id="ARBA00004651"/>
    </source>
</evidence>
<dbReference type="GeneID" id="89510047"/>
<dbReference type="SUPFAM" id="SSF161098">
    <property type="entry name" value="MetI-like"/>
    <property type="match status" value="1"/>
</dbReference>
<dbReference type="InterPro" id="IPR035906">
    <property type="entry name" value="MetI-like_sf"/>
</dbReference>
<proteinExistence type="inferred from homology"/>
<feature type="transmembrane region" description="Helical" evidence="7">
    <location>
        <begin position="179"/>
        <end position="198"/>
    </location>
</feature>
<comment type="similarity">
    <text evidence="7">Belongs to the binding-protein-dependent transport system permease family.</text>
</comment>
<feature type="transmembrane region" description="Helical" evidence="7">
    <location>
        <begin position="131"/>
        <end position="153"/>
    </location>
</feature>
<keyword evidence="5 7" id="KW-1133">Transmembrane helix</keyword>
<reference evidence="10" key="1">
    <citation type="submission" date="2016-11" db="EMBL/GenBank/DDBJ databases">
        <authorList>
            <person name="Varghese N."/>
            <person name="Submissions S."/>
        </authorList>
    </citation>
    <scope>NUCLEOTIDE SEQUENCE [LARGE SCALE GENOMIC DNA]</scope>
    <source>
        <strain evidence="10">DSM 3071</strain>
    </source>
</reference>
<evidence type="ECO:0000256" key="7">
    <source>
        <dbReference type="RuleBase" id="RU363032"/>
    </source>
</evidence>
<dbReference type="PANTHER" id="PTHR43744:SF8">
    <property type="entry name" value="SN-GLYCEROL-3-PHOSPHATE TRANSPORT SYSTEM PERMEASE PROTEIN UGPE"/>
    <property type="match status" value="1"/>
</dbReference>
<dbReference type="Pfam" id="PF00528">
    <property type="entry name" value="BPD_transp_1"/>
    <property type="match status" value="1"/>
</dbReference>
<dbReference type="OrthoDB" id="9787837at2"/>
<dbReference type="Proteomes" id="UP000184278">
    <property type="component" value="Unassembled WGS sequence"/>
</dbReference>
<dbReference type="PROSITE" id="PS50928">
    <property type="entry name" value="ABC_TM1"/>
    <property type="match status" value="1"/>
</dbReference>
<dbReference type="RefSeq" id="WP_073390192.1">
    <property type="nucleotide sequence ID" value="NZ_FQXK01000048.1"/>
</dbReference>
<dbReference type="Gene3D" id="1.10.3720.10">
    <property type="entry name" value="MetI-like"/>
    <property type="match status" value="1"/>
</dbReference>
<keyword evidence="2 7" id="KW-0813">Transport</keyword>
<feature type="transmembrane region" description="Helical" evidence="7">
    <location>
        <begin position="294"/>
        <end position="318"/>
    </location>
</feature>
<protein>
    <submittedName>
        <fullName evidence="9">Multiple sugar transport system permease protein</fullName>
    </submittedName>
</protein>
<name>A0A1M6F7X7_BUTFI</name>
<organism evidence="9 10">
    <name type="scientific">Butyrivibrio fibrisolvens DSM 3071</name>
    <dbReference type="NCBI Taxonomy" id="1121131"/>
    <lineage>
        <taxon>Bacteria</taxon>
        <taxon>Bacillati</taxon>
        <taxon>Bacillota</taxon>
        <taxon>Clostridia</taxon>
        <taxon>Lachnospirales</taxon>
        <taxon>Lachnospiraceae</taxon>
        <taxon>Butyrivibrio</taxon>
    </lineage>
</organism>
<feature type="domain" description="ABC transmembrane type-1" evidence="8">
    <location>
        <begin position="96"/>
        <end position="317"/>
    </location>
</feature>